<dbReference type="EMBL" id="CP008743">
    <property type="protein sequence ID" value="ARN84502.1"/>
    <property type="molecule type" value="Genomic_DNA"/>
</dbReference>
<keyword evidence="5 6" id="KW-0472">Membrane</keyword>
<dbReference type="GO" id="GO:0022857">
    <property type="term" value="F:transmembrane transporter activity"/>
    <property type="evidence" value="ECO:0007669"/>
    <property type="project" value="InterPro"/>
</dbReference>
<feature type="transmembrane region" description="Helical" evidence="6">
    <location>
        <begin position="280"/>
        <end position="298"/>
    </location>
</feature>
<feature type="transmembrane region" description="Helical" evidence="6">
    <location>
        <begin position="344"/>
        <end position="363"/>
    </location>
</feature>
<dbReference type="SUPFAM" id="SSF103473">
    <property type="entry name" value="MFS general substrate transporter"/>
    <property type="match status" value="1"/>
</dbReference>
<dbReference type="GO" id="GO:0005886">
    <property type="term" value="C:plasma membrane"/>
    <property type="evidence" value="ECO:0007669"/>
    <property type="project" value="UniProtKB-SubCell"/>
</dbReference>
<dbReference type="AlphaFoldDB" id="A0A1W6N3V7"/>
<keyword evidence="4 6" id="KW-1133">Transmembrane helix</keyword>
<feature type="domain" description="Major facilitator superfamily (MFS) profile" evidence="7">
    <location>
        <begin position="10"/>
        <end position="396"/>
    </location>
</feature>
<feature type="transmembrane region" description="Helical" evidence="6">
    <location>
        <begin position="369"/>
        <end position="390"/>
    </location>
</feature>
<evidence type="ECO:0000256" key="5">
    <source>
        <dbReference type="ARBA" id="ARBA00023136"/>
    </source>
</evidence>
<keyword evidence="3 6" id="KW-0812">Transmembrane</keyword>
<feature type="transmembrane region" description="Helical" evidence="6">
    <location>
        <begin position="214"/>
        <end position="238"/>
    </location>
</feature>
<evidence type="ECO:0000313" key="9">
    <source>
        <dbReference type="Proteomes" id="UP000237351"/>
    </source>
</evidence>
<sequence>MANINKKVSLTFLVAATISLGFMSTDIYAPSMPDMGVYFGVDENIIQITVASCLLGASLSGLIGGALSDFLGRRPLMVWGIALFTLSSLISTVCSSISLLIISRFIQGSGIGIFNVVGLATLQETYSPKESAKAMAQMEMIFTILPTITPVLGGYVHIMLGWRANFLIILVVALLVLAGVFVFFKDKKSTLSLPQLKLFSFFENYSSLTKNKAFMGYVLLSPIIYGAEICLMTILPFYCIQYWQISPDIYGFWVGATFAAYGFGSLVTSRIIDSLGLKRTMLLGLSIIFVSSLCQMAMSLSSDPLPIILIVFLSCHQFGMAVLYAPSIAKALSAVPKTKGSASAIPNMLFMVAATLGATFAGLSEQKTLTFGAFTMVSLSFVSLSLFLIISLKGKLSSIGSVLGARG</sequence>
<dbReference type="InterPro" id="IPR020846">
    <property type="entry name" value="MFS_dom"/>
</dbReference>
<organism evidence="8 9">
    <name type="scientific">Candidatus Nucleicultrix amoebiphila FS5</name>
    <dbReference type="NCBI Taxonomy" id="1414854"/>
    <lineage>
        <taxon>Bacteria</taxon>
        <taxon>Pseudomonadati</taxon>
        <taxon>Pseudomonadota</taxon>
        <taxon>Alphaproteobacteria</taxon>
        <taxon>Holosporales</taxon>
        <taxon>Candidatus Nucleicultricaceae</taxon>
        <taxon>Candidatus Nucleicultrix</taxon>
    </lineage>
</organism>
<reference evidence="8 9" key="1">
    <citation type="submission" date="2014-06" db="EMBL/GenBank/DDBJ databases">
        <title>The genome of the endonuclear symbiont Nucleicultrix amoebiphila.</title>
        <authorList>
            <person name="Schulz F."/>
            <person name="Horn M."/>
        </authorList>
    </citation>
    <scope>NUCLEOTIDE SEQUENCE [LARGE SCALE GENOMIC DNA]</scope>
    <source>
        <strain evidence="8 9">FS5</strain>
    </source>
</reference>
<dbReference type="KEGG" id="naf:GQ61_03255"/>
<evidence type="ECO:0000256" key="3">
    <source>
        <dbReference type="ARBA" id="ARBA00022692"/>
    </source>
</evidence>
<dbReference type="PANTHER" id="PTHR43124:SF3">
    <property type="entry name" value="CHLORAMPHENICOL EFFLUX PUMP RV0191"/>
    <property type="match status" value="1"/>
</dbReference>
<proteinExistence type="predicted"/>
<accession>A0A1W6N3V7</accession>
<feature type="transmembrane region" description="Helical" evidence="6">
    <location>
        <begin position="138"/>
        <end position="158"/>
    </location>
</feature>
<dbReference type="InterPro" id="IPR011701">
    <property type="entry name" value="MFS"/>
</dbReference>
<dbReference type="InterPro" id="IPR005829">
    <property type="entry name" value="Sugar_transporter_CS"/>
</dbReference>
<protein>
    <recommendedName>
        <fullName evidence="7">Major facilitator superfamily (MFS) profile domain-containing protein</fullName>
    </recommendedName>
</protein>
<dbReference type="Gene3D" id="1.20.1720.10">
    <property type="entry name" value="Multidrug resistance protein D"/>
    <property type="match status" value="1"/>
</dbReference>
<dbReference type="Pfam" id="PF07690">
    <property type="entry name" value="MFS_1"/>
    <property type="match status" value="1"/>
</dbReference>
<dbReference type="STRING" id="1414854.GQ61_03255"/>
<keyword evidence="2" id="KW-1003">Cell membrane</keyword>
<dbReference type="PANTHER" id="PTHR43124">
    <property type="entry name" value="PURINE EFFLUX PUMP PBUE"/>
    <property type="match status" value="1"/>
</dbReference>
<dbReference type="RefSeq" id="WP_085783916.1">
    <property type="nucleotide sequence ID" value="NZ_CP008743.1"/>
</dbReference>
<feature type="transmembrane region" description="Helical" evidence="6">
    <location>
        <begin position="45"/>
        <end position="64"/>
    </location>
</feature>
<evidence type="ECO:0000259" key="7">
    <source>
        <dbReference type="PROSITE" id="PS50850"/>
    </source>
</evidence>
<name>A0A1W6N3V7_9PROT</name>
<dbReference type="Proteomes" id="UP000237351">
    <property type="component" value="Chromosome"/>
</dbReference>
<evidence type="ECO:0000256" key="2">
    <source>
        <dbReference type="ARBA" id="ARBA00022475"/>
    </source>
</evidence>
<feature type="transmembrane region" description="Helical" evidence="6">
    <location>
        <begin position="304"/>
        <end position="324"/>
    </location>
</feature>
<dbReference type="InterPro" id="IPR050189">
    <property type="entry name" value="MFS_Efflux_Transporters"/>
</dbReference>
<comment type="subcellular location">
    <subcellularLocation>
        <location evidence="1">Cell membrane</location>
        <topology evidence="1">Multi-pass membrane protein</topology>
    </subcellularLocation>
</comment>
<dbReference type="PROSITE" id="PS50850">
    <property type="entry name" value="MFS"/>
    <property type="match status" value="1"/>
</dbReference>
<evidence type="ECO:0000256" key="1">
    <source>
        <dbReference type="ARBA" id="ARBA00004651"/>
    </source>
</evidence>
<feature type="transmembrane region" description="Helical" evidence="6">
    <location>
        <begin position="76"/>
        <end position="102"/>
    </location>
</feature>
<keyword evidence="9" id="KW-1185">Reference proteome</keyword>
<evidence type="ECO:0000313" key="8">
    <source>
        <dbReference type="EMBL" id="ARN84502.1"/>
    </source>
</evidence>
<dbReference type="OrthoDB" id="9800416at2"/>
<feature type="transmembrane region" description="Helical" evidence="6">
    <location>
        <begin position="250"/>
        <end position="268"/>
    </location>
</feature>
<feature type="transmembrane region" description="Helical" evidence="6">
    <location>
        <begin position="164"/>
        <end position="184"/>
    </location>
</feature>
<dbReference type="InterPro" id="IPR036259">
    <property type="entry name" value="MFS_trans_sf"/>
</dbReference>
<evidence type="ECO:0000256" key="6">
    <source>
        <dbReference type="SAM" id="Phobius"/>
    </source>
</evidence>
<feature type="transmembrane region" description="Helical" evidence="6">
    <location>
        <begin position="108"/>
        <end position="126"/>
    </location>
</feature>
<gene>
    <name evidence="8" type="ORF">GQ61_03255</name>
</gene>
<dbReference type="PROSITE" id="PS00216">
    <property type="entry name" value="SUGAR_TRANSPORT_1"/>
    <property type="match status" value="1"/>
</dbReference>
<evidence type="ECO:0000256" key="4">
    <source>
        <dbReference type="ARBA" id="ARBA00022989"/>
    </source>
</evidence>